<dbReference type="Gene3D" id="1.10.150.20">
    <property type="entry name" value="5' to 3' exonuclease, C-terminal subdomain"/>
    <property type="match status" value="1"/>
</dbReference>
<dbReference type="Gene3D" id="3.30.1490.100">
    <property type="entry name" value="DNA polymerase, Y-family, little finger domain"/>
    <property type="match status" value="1"/>
</dbReference>
<keyword evidence="6" id="KW-1185">Reference proteome</keyword>
<keyword evidence="2" id="KW-0227">DNA damage</keyword>
<proteinExistence type="inferred from homology"/>
<gene>
    <name evidence="5" type="ORF">NX801_22290</name>
</gene>
<dbReference type="SUPFAM" id="SSF100879">
    <property type="entry name" value="Lesion bypass DNA polymerase (Y-family), little finger domain"/>
    <property type="match status" value="1"/>
</dbReference>
<comment type="similarity">
    <text evidence="1">Belongs to the DNA polymerase type-Y family.</text>
</comment>
<evidence type="ECO:0000313" key="6">
    <source>
        <dbReference type="Proteomes" id="UP001431313"/>
    </source>
</evidence>
<organism evidence="5 6">
    <name type="scientific">Streptomyces pyxinae</name>
    <dbReference type="NCBI Taxonomy" id="2970734"/>
    <lineage>
        <taxon>Bacteria</taxon>
        <taxon>Bacillati</taxon>
        <taxon>Actinomycetota</taxon>
        <taxon>Actinomycetes</taxon>
        <taxon>Kitasatosporales</taxon>
        <taxon>Streptomycetaceae</taxon>
        <taxon>Streptomyces</taxon>
    </lineage>
</organism>
<reference evidence="5" key="1">
    <citation type="submission" date="2022-08" db="EMBL/GenBank/DDBJ databases">
        <authorList>
            <person name="Somphong A."/>
            <person name="Phongsopitanun W."/>
        </authorList>
    </citation>
    <scope>NUCLEOTIDE SEQUENCE</scope>
    <source>
        <strain evidence="5">LP05-1</strain>
    </source>
</reference>
<accession>A0ABT2CLM8</accession>
<sequence length="349" mass="36491">MILCVRLLPPRPGAGPTFMGAGPGSGAVSTDAGAVSVPAGAGPDSLLPDLVGLLTDITPQVRAVPPDTVLADVRGALRYFDRDPAGLAALIRVRALARYGTECVIGAGPNPMLARMAAREAAPGRTRVVDDPDAFLAGKPVAALYGVGPATARTLCSYGLDSAGRVAAAPLAVLQRLLGSRTGREVWERARGTDRTAVVPDAPARSAAAERSFPRDEVDQDRQRRALLSLTVELGTRMRAGGQVCRALTLTVRYADRSTTTRTRTLPEPTAHSAALTTGAYALHDALALQRARVRALALRAEDLLPADRAARQLSLDPADDRARRLEAAADRARARFGPTAVLPGTLAA</sequence>
<evidence type="ECO:0000259" key="4">
    <source>
        <dbReference type="PROSITE" id="PS50173"/>
    </source>
</evidence>
<dbReference type="Gene3D" id="3.30.70.270">
    <property type="match status" value="1"/>
</dbReference>
<dbReference type="InterPro" id="IPR053848">
    <property type="entry name" value="IMS_HHH_1"/>
</dbReference>
<dbReference type="PANTHER" id="PTHR35369:SF2">
    <property type="entry name" value="BLR3025 PROTEIN"/>
    <property type="match status" value="1"/>
</dbReference>
<feature type="domain" description="UmuC" evidence="4">
    <location>
        <begin position="50"/>
        <end position="148"/>
    </location>
</feature>
<evidence type="ECO:0000256" key="1">
    <source>
        <dbReference type="ARBA" id="ARBA00010945"/>
    </source>
</evidence>
<dbReference type="SUPFAM" id="SSF56672">
    <property type="entry name" value="DNA/RNA polymerases"/>
    <property type="match status" value="1"/>
</dbReference>
<dbReference type="RefSeq" id="WP_258789604.1">
    <property type="nucleotide sequence ID" value="NZ_JANUGQ010000021.1"/>
</dbReference>
<dbReference type="Pfam" id="PF21999">
    <property type="entry name" value="IMS_HHH_1"/>
    <property type="match status" value="1"/>
</dbReference>
<dbReference type="InterPro" id="IPR036775">
    <property type="entry name" value="DNA_pol_Y-fam_lit_finger_sf"/>
</dbReference>
<dbReference type="InterPro" id="IPR017961">
    <property type="entry name" value="DNA_pol_Y-fam_little_finger"/>
</dbReference>
<evidence type="ECO:0000256" key="3">
    <source>
        <dbReference type="ARBA" id="ARBA00025589"/>
    </source>
</evidence>
<comment type="function">
    <text evidence="3">Poorly processive, error-prone DNA polymerase involved in untargeted mutagenesis. Copies undamaged DNA at stalled replication forks, which arise in vivo from mismatched or misaligned primer ends. These misaligned primers can be extended by PolIV. Exhibits no 3'-5' exonuclease (proofreading) activity. May be involved in translesional synthesis, in conjunction with the beta clamp from PolIII.</text>
</comment>
<dbReference type="EMBL" id="JANUGQ010000021">
    <property type="protein sequence ID" value="MCS0638333.1"/>
    <property type="molecule type" value="Genomic_DNA"/>
</dbReference>
<dbReference type="PROSITE" id="PS50173">
    <property type="entry name" value="UMUC"/>
    <property type="match status" value="1"/>
</dbReference>
<evidence type="ECO:0000256" key="2">
    <source>
        <dbReference type="ARBA" id="ARBA00022763"/>
    </source>
</evidence>
<evidence type="ECO:0000313" key="5">
    <source>
        <dbReference type="EMBL" id="MCS0638333.1"/>
    </source>
</evidence>
<name>A0ABT2CLM8_9ACTN</name>
<dbReference type="Pfam" id="PF00817">
    <property type="entry name" value="IMS"/>
    <property type="match status" value="1"/>
</dbReference>
<dbReference type="InterPro" id="IPR043128">
    <property type="entry name" value="Rev_trsase/Diguanyl_cyclase"/>
</dbReference>
<comment type="caution">
    <text evidence="5">The sequence shown here is derived from an EMBL/GenBank/DDBJ whole genome shotgun (WGS) entry which is preliminary data.</text>
</comment>
<protein>
    <recommendedName>
        <fullName evidence="4">UmuC domain-containing protein</fullName>
    </recommendedName>
</protein>
<dbReference type="Pfam" id="PF11799">
    <property type="entry name" value="IMS_C"/>
    <property type="match status" value="1"/>
</dbReference>
<dbReference type="InterPro" id="IPR001126">
    <property type="entry name" value="UmuC"/>
</dbReference>
<dbReference type="PANTHER" id="PTHR35369">
    <property type="entry name" value="BLR3025 PROTEIN-RELATED"/>
    <property type="match status" value="1"/>
</dbReference>
<dbReference type="Proteomes" id="UP001431313">
    <property type="component" value="Unassembled WGS sequence"/>
</dbReference>
<dbReference type="InterPro" id="IPR050356">
    <property type="entry name" value="SulA_CellDiv_inhibitor"/>
</dbReference>
<dbReference type="InterPro" id="IPR043502">
    <property type="entry name" value="DNA/RNA_pol_sf"/>
</dbReference>